<dbReference type="SUPFAM" id="SSF56524">
    <property type="entry name" value="Oxidoreductase molybdopterin-binding domain"/>
    <property type="match status" value="1"/>
</dbReference>
<dbReference type="InterPro" id="IPR000572">
    <property type="entry name" value="OxRdtase_Mopterin-bd_dom"/>
</dbReference>
<dbReference type="PANTHER" id="PTHR43032:SF2">
    <property type="entry name" value="BLL0505 PROTEIN"/>
    <property type="match status" value="1"/>
</dbReference>
<dbReference type="Gene3D" id="3.90.420.10">
    <property type="entry name" value="Oxidoreductase, molybdopterin-binding domain"/>
    <property type="match status" value="1"/>
</dbReference>
<evidence type="ECO:0000313" key="4">
    <source>
        <dbReference type="EMBL" id="CAA9475054.1"/>
    </source>
</evidence>
<protein>
    <submittedName>
        <fullName evidence="4">PROBABLE CONSERVED TRANSMEMBRANE PROTEIN</fullName>
    </submittedName>
</protein>
<feature type="region of interest" description="Disordered" evidence="1">
    <location>
        <begin position="201"/>
        <end position="222"/>
    </location>
</feature>
<dbReference type="Pfam" id="PF00174">
    <property type="entry name" value="Oxidored_molyb"/>
    <property type="match status" value="1"/>
</dbReference>
<name>A0A6J4RMZ7_9ACTN</name>
<gene>
    <name evidence="4" type="ORF">AVDCRST_MAG69-364</name>
</gene>
<feature type="transmembrane region" description="Helical" evidence="2">
    <location>
        <begin position="26"/>
        <end position="48"/>
    </location>
</feature>
<keyword evidence="2" id="KW-1133">Transmembrane helix</keyword>
<sequence>MRFFGDRPPPGPFRPEFWRSPLRGPWLTSLLGSILLVSLVIVAATGFLSHAAYMPQLGANAIVPRDGSLDFLIPDWQTGPAWLYALNQGLHVTVGIGAIALLLAKLWSVLPRLFTWPPVRSPAQALERLALLLLVGGALFEFATGIFNVQIYYPFRFNFVVAHFYGAWVFLAALALHVAVKAPVIRRSYRARRGLAPLRQALEATRPEPRAPRGDSLAPAAPTAPTLSRRGLLGLVGAGTAALVVSVAGQAIGGPLRATAFLAPRRDDAGDGPNDFQVNKTADSARVTAEMTGPSWRLTVAGRRRLELDRRALLALPQHTAALPIACVEGWSTTQEWTGVRLADLARLAAAAPEDTLLVESLQPRGVLRRATLSAGQVADPDSLLALRVNGVDLSLDHGFPARIIVPALPGVHNTKWVASLSFGAAADA</sequence>
<evidence type="ECO:0000259" key="3">
    <source>
        <dbReference type="Pfam" id="PF00174"/>
    </source>
</evidence>
<dbReference type="PANTHER" id="PTHR43032">
    <property type="entry name" value="PROTEIN-METHIONINE-SULFOXIDE REDUCTASE"/>
    <property type="match status" value="1"/>
</dbReference>
<feature type="domain" description="Oxidoreductase molybdopterin-binding" evidence="3">
    <location>
        <begin position="293"/>
        <end position="423"/>
    </location>
</feature>
<feature type="transmembrane region" description="Helical" evidence="2">
    <location>
        <begin position="89"/>
        <end position="108"/>
    </location>
</feature>
<feature type="transmembrane region" description="Helical" evidence="2">
    <location>
        <begin position="159"/>
        <end position="180"/>
    </location>
</feature>
<reference evidence="4" key="1">
    <citation type="submission" date="2020-02" db="EMBL/GenBank/DDBJ databases">
        <authorList>
            <person name="Meier V. D."/>
        </authorList>
    </citation>
    <scope>NUCLEOTIDE SEQUENCE</scope>
    <source>
        <strain evidence="4">AVDCRST_MAG69</strain>
    </source>
</reference>
<organism evidence="4">
    <name type="scientific">uncultured Solirubrobacteraceae bacterium</name>
    <dbReference type="NCBI Taxonomy" id="1162706"/>
    <lineage>
        <taxon>Bacteria</taxon>
        <taxon>Bacillati</taxon>
        <taxon>Actinomycetota</taxon>
        <taxon>Thermoleophilia</taxon>
        <taxon>Solirubrobacterales</taxon>
        <taxon>Solirubrobacteraceae</taxon>
        <taxon>environmental samples</taxon>
    </lineage>
</organism>
<proteinExistence type="predicted"/>
<evidence type="ECO:0000256" key="2">
    <source>
        <dbReference type="SAM" id="Phobius"/>
    </source>
</evidence>
<dbReference type="InterPro" id="IPR036374">
    <property type="entry name" value="OxRdtase_Mopterin-bd_sf"/>
</dbReference>
<dbReference type="AlphaFoldDB" id="A0A6J4RMZ7"/>
<accession>A0A6J4RMZ7</accession>
<dbReference type="EMBL" id="CADCVP010000052">
    <property type="protein sequence ID" value="CAA9475054.1"/>
    <property type="molecule type" value="Genomic_DNA"/>
</dbReference>
<keyword evidence="2" id="KW-0472">Membrane</keyword>
<feature type="transmembrane region" description="Helical" evidence="2">
    <location>
        <begin position="129"/>
        <end position="153"/>
    </location>
</feature>
<keyword evidence="2 4" id="KW-0812">Transmembrane</keyword>
<evidence type="ECO:0000256" key="1">
    <source>
        <dbReference type="SAM" id="MobiDB-lite"/>
    </source>
</evidence>